<dbReference type="eggNOG" id="COG3743">
    <property type="taxonomic scope" value="Bacteria"/>
</dbReference>
<name>A0A085YY39_9FLAO</name>
<reference evidence="2 3" key="1">
    <citation type="submission" date="2014-07" db="EMBL/GenBank/DDBJ databases">
        <title>Genome of Chryseobacterium luteum DSM 18605.</title>
        <authorList>
            <person name="Stropko S.J."/>
            <person name="Pipes S.E."/>
            <person name="Newman J.D."/>
        </authorList>
    </citation>
    <scope>NUCLEOTIDE SEQUENCE [LARGE SCALE GENOMIC DNA]</scope>
    <source>
        <strain evidence="2 3">DSM 18605</strain>
    </source>
</reference>
<dbReference type="InterPro" id="IPR047525">
    <property type="entry name" value="TfoX-like"/>
</dbReference>
<dbReference type="PANTHER" id="PTHR36121">
    <property type="entry name" value="PROTEIN SXY"/>
    <property type="match status" value="1"/>
</dbReference>
<organism evidence="2 3">
    <name type="scientific">Chryseobacterium luteum</name>
    <dbReference type="NCBI Taxonomy" id="421531"/>
    <lineage>
        <taxon>Bacteria</taxon>
        <taxon>Pseudomonadati</taxon>
        <taxon>Bacteroidota</taxon>
        <taxon>Flavobacteriia</taxon>
        <taxon>Flavobacteriales</taxon>
        <taxon>Weeksellaceae</taxon>
        <taxon>Chryseobacterium group</taxon>
        <taxon>Chryseobacterium</taxon>
    </lineage>
</organism>
<feature type="domain" description="TfoX C-terminal" evidence="1">
    <location>
        <begin position="5"/>
        <end position="82"/>
    </location>
</feature>
<dbReference type="RefSeq" id="WP_034707819.1">
    <property type="nucleotide sequence ID" value="NZ_JPRO01000030.1"/>
</dbReference>
<dbReference type="InterPro" id="IPR007077">
    <property type="entry name" value="TfoX_C"/>
</dbReference>
<dbReference type="STRING" id="421531.IX38_21510"/>
<dbReference type="Pfam" id="PF04994">
    <property type="entry name" value="TfoX_C"/>
    <property type="match status" value="1"/>
</dbReference>
<dbReference type="OrthoDB" id="9796798at2"/>
<sequence>MTTNNDDLSQLPNIGKVLRDRLIEVGIKTATDLRTAGSENAFLSLRDVDPGACINELMALEGAVQNIRWHLLDDDRKQELREFHQLLSLNKKY</sequence>
<dbReference type="EMBL" id="JPRO01000030">
    <property type="protein sequence ID" value="KFE97102.1"/>
    <property type="molecule type" value="Genomic_DNA"/>
</dbReference>
<dbReference type="Gene3D" id="1.10.150.20">
    <property type="entry name" value="5' to 3' exonuclease, C-terminal subdomain"/>
    <property type="match status" value="1"/>
</dbReference>
<evidence type="ECO:0000259" key="1">
    <source>
        <dbReference type="Pfam" id="PF04994"/>
    </source>
</evidence>
<dbReference type="Proteomes" id="UP000028703">
    <property type="component" value="Unassembled WGS sequence"/>
</dbReference>
<gene>
    <name evidence="2" type="ORF">IX38_21510</name>
</gene>
<comment type="caution">
    <text evidence="2">The sequence shown here is derived from an EMBL/GenBank/DDBJ whole genome shotgun (WGS) entry which is preliminary data.</text>
</comment>
<proteinExistence type="predicted"/>
<keyword evidence="3" id="KW-1185">Reference proteome</keyword>
<protein>
    <submittedName>
        <fullName evidence="2">Competence protein TfoX</fullName>
    </submittedName>
</protein>
<accession>A0A085YY39</accession>
<evidence type="ECO:0000313" key="2">
    <source>
        <dbReference type="EMBL" id="KFE97102.1"/>
    </source>
</evidence>
<evidence type="ECO:0000313" key="3">
    <source>
        <dbReference type="Proteomes" id="UP000028703"/>
    </source>
</evidence>
<dbReference type="AlphaFoldDB" id="A0A085YY39"/>
<dbReference type="PANTHER" id="PTHR36121:SF1">
    <property type="entry name" value="PROTEIN SXY"/>
    <property type="match status" value="1"/>
</dbReference>